<feature type="transmembrane region" description="Helical" evidence="3">
    <location>
        <begin position="41"/>
        <end position="61"/>
    </location>
</feature>
<dbReference type="AlphaFoldDB" id="A0A7D6E535"/>
<keyword evidence="3" id="KW-0812">Transmembrane</keyword>
<keyword evidence="5" id="KW-1185">Reference proteome</keyword>
<sequence>MDDTVEAESGKDNCAADDNCEADLDVCNRDPDHRYTGARTAMIAGVIGVIAVGSLTGWLGYRSYNAHRADDQRNHFIAAGRKVAQALTTISYTEIDSNLQRILESSTGSFHDDFQNRSKPFAEVVKQAQSTSQGTIEAAGLESQSGDLARVLVAVSVKTSLNGTPEPEPRRWRMRLDVVRQGGDFKVSDVQFVP</sequence>
<name>A0A7D6E535_9MYCO</name>
<evidence type="ECO:0000256" key="2">
    <source>
        <dbReference type="ARBA" id="ARBA00023136"/>
    </source>
</evidence>
<evidence type="ECO:0000256" key="1">
    <source>
        <dbReference type="ARBA" id="ARBA00004370"/>
    </source>
</evidence>
<protein>
    <submittedName>
        <fullName evidence="4">Mammalian cell entry protein</fullName>
    </submittedName>
</protein>
<reference evidence="5" key="3">
    <citation type="submission" date="2023-07" db="EMBL/GenBank/DDBJ databases">
        <title>Description of Mycobacterium gordonae subsp. intergordonae subsp.nov. and Mycobacterium gordonae subsp. gordonae subsp. nov.</title>
        <authorList>
            <person name="Huang H."/>
        </authorList>
    </citation>
    <scope>NUCLEOTIDE SEQUENCE [LARGE SCALE GENOMIC DNA]</scope>
    <source>
        <strain evidence="5">24</strain>
    </source>
</reference>
<evidence type="ECO:0000313" key="4">
    <source>
        <dbReference type="EMBL" id="QLL07562.1"/>
    </source>
</evidence>
<dbReference type="RefSeq" id="WP_180916135.1">
    <property type="nucleotide sequence ID" value="NZ_CP059165.1"/>
</dbReference>
<gene>
    <name evidence="4" type="ORF">H0P51_00575</name>
</gene>
<dbReference type="PANTHER" id="PTHR37042">
    <property type="entry name" value="OUTER MEMBRANE PROTEIN RV1973"/>
    <property type="match status" value="1"/>
</dbReference>
<evidence type="ECO:0000256" key="3">
    <source>
        <dbReference type="SAM" id="Phobius"/>
    </source>
</evidence>
<dbReference type="GO" id="GO:0016020">
    <property type="term" value="C:membrane"/>
    <property type="evidence" value="ECO:0007669"/>
    <property type="project" value="UniProtKB-SubCell"/>
</dbReference>
<dbReference type="Proteomes" id="UP000510682">
    <property type="component" value="Chromosome"/>
</dbReference>
<dbReference type="EMBL" id="CP059165">
    <property type="protein sequence ID" value="QLL07562.1"/>
    <property type="molecule type" value="Genomic_DNA"/>
</dbReference>
<accession>A0A7D6E535</accession>
<keyword evidence="3" id="KW-1133">Transmembrane helix</keyword>
<evidence type="ECO:0000313" key="5">
    <source>
        <dbReference type="Proteomes" id="UP000510682"/>
    </source>
</evidence>
<dbReference type="KEGG" id="mgor:H0P51_00575"/>
<reference evidence="5" key="1">
    <citation type="submission" date="2020-07" db="EMBL/GenBank/DDBJ databases">
        <title>Description of Mycobacterium gordonae subsp. intergordonae subsp.nov. and Mycobacterium gordonae subsp. gordonae subsp. nov.</title>
        <authorList>
            <person name="Yu X."/>
        </authorList>
    </citation>
    <scope>NUCLEOTIDE SEQUENCE [LARGE SCALE GENOMIC DNA]</scope>
    <source>
        <strain evidence="5">24</strain>
    </source>
</reference>
<dbReference type="PANTHER" id="PTHR37042:SF4">
    <property type="entry name" value="OUTER MEMBRANE PROTEIN RV1973"/>
    <property type="match status" value="1"/>
</dbReference>
<comment type="subcellular location">
    <subcellularLocation>
        <location evidence="1">Membrane</location>
    </subcellularLocation>
</comment>
<organism evidence="4 5">
    <name type="scientific">Mycobacterium vicinigordonae</name>
    <dbReference type="NCBI Taxonomy" id="1719132"/>
    <lineage>
        <taxon>Bacteria</taxon>
        <taxon>Bacillati</taxon>
        <taxon>Actinomycetota</taxon>
        <taxon>Actinomycetes</taxon>
        <taxon>Mycobacteriales</taxon>
        <taxon>Mycobacteriaceae</taxon>
        <taxon>Mycobacterium</taxon>
    </lineage>
</organism>
<proteinExistence type="predicted"/>
<reference evidence="4 5" key="2">
    <citation type="submission" date="2020-07" db="EMBL/GenBank/DDBJ databases">
        <authorList>
            <person name="Yu X."/>
        </authorList>
    </citation>
    <scope>NUCLEOTIDE SEQUENCE [LARGE SCALE GENOMIC DNA]</scope>
    <source>
        <strain evidence="5">24</strain>
    </source>
</reference>
<keyword evidence="2 3" id="KW-0472">Membrane</keyword>